<evidence type="ECO:0000256" key="2">
    <source>
        <dbReference type="ARBA" id="ARBA00022670"/>
    </source>
</evidence>
<dbReference type="GO" id="GO:0046872">
    <property type="term" value="F:metal ion binding"/>
    <property type="evidence" value="ECO:0007669"/>
    <property type="project" value="UniProtKB-UniRule"/>
</dbReference>
<dbReference type="FunFam" id="3.30.2010.10:FF:000005">
    <property type="entry name" value="CAAX prenyl protease"/>
    <property type="match status" value="1"/>
</dbReference>
<dbReference type="Pfam" id="PF16491">
    <property type="entry name" value="Peptidase_M48_N"/>
    <property type="match status" value="1"/>
</dbReference>
<protein>
    <recommendedName>
        <fullName evidence="15">CAAX prenyl protease</fullName>
        <ecNumber evidence="15">3.4.24.84</ecNumber>
    </recommendedName>
</protein>
<comment type="subcellular location">
    <subcellularLocation>
        <location evidence="1 15">Endoplasmic reticulum membrane</location>
        <topology evidence="1 15">Multi-pass membrane protein</topology>
    </subcellularLocation>
</comment>
<comment type="catalytic activity">
    <reaction evidence="11 15">
        <text>Hydrolyzes the peptide bond -P2-(S-farnesyl or geranylgeranyl)C-P1'-P2'-P3'-COOH where P1' and P2' are amino acids with aliphatic side chains and P3' is any C-terminal residue.</text>
        <dbReference type="EC" id="3.4.24.84"/>
    </reaction>
</comment>
<feature type="binding site" evidence="14">
    <location>
        <position position="350"/>
    </location>
    <ligand>
        <name>Zn(2+)</name>
        <dbReference type="ChEBI" id="CHEBI:29105"/>
        <note>catalytic</note>
    </ligand>
</feature>
<evidence type="ECO:0000313" key="19">
    <source>
        <dbReference type="Proteomes" id="UP000636709"/>
    </source>
</evidence>
<evidence type="ECO:0000256" key="5">
    <source>
        <dbReference type="ARBA" id="ARBA00022801"/>
    </source>
</evidence>
<comment type="function">
    <text evidence="15">Proteolytically removes the C-terminal three residues of farnesylated proteins.</text>
</comment>
<evidence type="ECO:0000259" key="17">
    <source>
        <dbReference type="Pfam" id="PF16491"/>
    </source>
</evidence>
<keyword evidence="10 15" id="KW-0472">Membrane</keyword>
<keyword evidence="2 15" id="KW-0645">Protease</keyword>
<keyword evidence="19" id="KW-1185">Reference proteome</keyword>
<evidence type="ECO:0000256" key="13">
    <source>
        <dbReference type="PIRSR" id="PIRSR627057-1"/>
    </source>
</evidence>
<proteinExistence type="inferred from homology"/>
<evidence type="ECO:0000259" key="16">
    <source>
        <dbReference type="Pfam" id="PF01435"/>
    </source>
</evidence>
<feature type="transmembrane region" description="Helical" evidence="15">
    <location>
        <begin position="171"/>
        <end position="196"/>
    </location>
</feature>
<keyword evidence="9 15" id="KW-0482">Metalloprotease</keyword>
<organism evidence="18 19">
    <name type="scientific">Digitaria exilis</name>
    <dbReference type="NCBI Taxonomy" id="1010633"/>
    <lineage>
        <taxon>Eukaryota</taxon>
        <taxon>Viridiplantae</taxon>
        <taxon>Streptophyta</taxon>
        <taxon>Embryophyta</taxon>
        <taxon>Tracheophyta</taxon>
        <taxon>Spermatophyta</taxon>
        <taxon>Magnoliopsida</taxon>
        <taxon>Liliopsida</taxon>
        <taxon>Poales</taxon>
        <taxon>Poaceae</taxon>
        <taxon>PACMAD clade</taxon>
        <taxon>Panicoideae</taxon>
        <taxon>Panicodae</taxon>
        <taxon>Paniceae</taxon>
        <taxon>Anthephorinae</taxon>
        <taxon>Digitaria</taxon>
    </lineage>
</organism>
<gene>
    <name evidence="18" type="ORF">HU200_039084</name>
</gene>
<dbReference type="InterPro" id="IPR001915">
    <property type="entry name" value="Peptidase_M48"/>
</dbReference>
<feature type="domain" description="Peptidase M48" evidence="16">
    <location>
        <begin position="202"/>
        <end position="405"/>
    </location>
</feature>
<evidence type="ECO:0000256" key="10">
    <source>
        <dbReference type="ARBA" id="ARBA00023136"/>
    </source>
</evidence>
<feature type="transmembrane region" description="Helical" evidence="15">
    <location>
        <begin position="143"/>
        <end position="165"/>
    </location>
</feature>
<feature type="binding site" evidence="14">
    <location>
        <position position="272"/>
    </location>
    <ligand>
        <name>Zn(2+)</name>
        <dbReference type="ChEBI" id="CHEBI:29105"/>
        <note>catalytic</note>
    </ligand>
</feature>
<dbReference type="EMBL" id="JACEFO010001924">
    <property type="protein sequence ID" value="KAF8693672.1"/>
    <property type="molecule type" value="Genomic_DNA"/>
</dbReference>
<evidence type="ECO:0000256" key="1">
    <source>
        <dbReference type="ARBA" id="ARBA00004477"/>
    </source>
</evidence>
<feature type="transmembrane region" description="Helical" evidence="15">
    <location>
        <begin position="97"/>
        <end position="122"/>
    </location>
</feature>
<evidence type="ECO:0000256" key="14">
    <source>
        <dbReference type="PIRSR" id="PIRSR627057-2"/>
    </source>
</evidence>
<comment type="cofactor">
    <cofactor evidence="14 15">
        <name>Zn(2+)</name>
        <dbReference type="ChEBI" id="CHEBI:29105"/>
    </cofactor>
    <text evidence="14 15">Binds 1 zinc ion per subunit.</text>
</comment>
<evidence type="ECO:0000256" key="9">
    <source>
        <dbReference type="ARBA" id="ARBA00023049"/>
    </source>
</evidence>
<dbReference type="Proteomes" id="UP000636709">
    <property type="component" value="Unassembled WGS sequence"/>
</dbReference>
<dbReference type="AlphaFoldDB" id="A0A835BC82"/>
<dbReference type="PANTHER" id="PTHR10120">
    <property type="entry name" value="CAAX PRENYL PROTEASE 1"/>
    <property type="match status" value="1"/>
</dbReference>
<dbReference type="GO" id="GO:0071586">
    <property type="term" value="P:CAAX-box protein processing"/>
    <property type="evidence" value="ECO:0007669"/>
    <property type="project" value="UniProtKB-UniRule"/>
</dbReference>
<dbReference type="Gene3D" id="3.30.2010.10">
    <property type="entry name" value="Metalloproteases ('zincins'), catalytic domain"/>
    <property type="match status" value="1"/>
</dbReference>
<accession>A0A835BC82</accession>
<keyword evidence="6 15" id="KW-0256">Endoplasmic reticulum</keyword>
<keyword evidence="4 14" id="KW-0479">Metal-binding</keyword>
<dbReference type="GO" id="GO:0004222">
    <property type="term" value="F:metalloendopeptidase activity"/>
    <property type="evidence" value="ECO:0007669"/>
    <property type="project" value="UniProtKB-UniRule"/>
</dbReference>
<name>A0A835BC82_9POAL</name>
<feature type="transmembrane region" description="Helical" evidence="15">
    <location>
        <begin position="320"/>
        <end position="342"/>
    </location>
</feature>
<dbReference type="Pfam" id="PF01435">
    <property type="entry name" value="Peptidase_M48"/>
    <property type="match status" value="1"/>
</dbReference>
<feature type="active site" description="Proton donor" evidence="13">
    <location>
        <position position="354"/>
    </location>
</feature>
<dbReference type="EC" id="3.4.24.84" evidence="15"/>
<sequence>MILTYIFETYLDIRQHRALKLPTLPKPLLGVISDEKFKRSRDYRLHRSYFHFVYEAVTILMHTAILYFRVLPWVWKKSGELVKIVGLNAENEIIHTLAFLAGAAIWLQIIGLSFSLYSTFVIEAQHGFNKQTIWLFIRDMVKEIMLSMILGPPIVAAIIYIIQIGGHYVAIYLWGFMFVLAVLMMTIYPIVIAPLFNKFTPLPEGVLKEKIEKLAASLKFPLKKLFVVDGSTRSSHSNAYMYGFFKNKRIVLYDTLIQQCSNEDVIVSVIAHELGHWKLNHTIYFFVAVQLLMFLRFGGYTLARNSKDIFRSFGFNDKPIIIGLIIFQYAIIPLQHLLNFCLNLVSRAFEFQADAFAKNLGYAPQLREALVKLQEENLSTMNTDPWYSAYHYSHPPLVERLQALEVPDNEERQLLEII</sequence>
<feature type="transmembrane region" description="Helical" evidence="15">
    <location>
        <begin position="48"/>
        <end position="68"/>
    </location>
</feature>
<keyword evidence="3 15" id="KW-0812">Transmembrane</keyword>
<feature type="domain" description="CAAX prenyl protease 1 N-terminal" evidence="17">
    <location>
        <begin position="15"/>
        <end position="198"/>
    </location>
</feature>
<evidence type="ECO:0000256" key="7">
    <source>
        <dbReference type="ARBA" id="ARBA00022833"/>
    </source>
</evidence>
<feature type="transmembrane region" description="Helical" evidence="15">
    <location>
        <begin position="282"/>
        <end position="300"/>
    </location>
</feature>
<evidence type="ECO:0000256" key="15">
    <source>
        <dbReference type="RuleBase" id="RU366005"/>
    </source>
</evidence>
<feature type="binding site" evidence="14">
    <location>
        <position position="276"/>
    </location>
    <ligand>
        <name>Zn(2+)</name>
        <dbReference type="ChEBI" id="CHEBI:29105"/>
        <note>catalytic</note>
    </ligand>
</feature>
<evidence type="ECO:0000313" key="18">
    <source>
        <dbReference type="EMBL" id="KAF8693672.1"/>
    </source>
</evidence>
<feature type="active site" evidence="13">
    <location>
        <position position="273"/>
    </location>
</feature>
<keyword evidence="5 15" id="KW-0378">Hydrolase</keyword>
<evidence type="ECO:0000256" key="11">
    <source>
        <dbReference type="ARBA" id="ARBA00044456"/>
    </source>
</evidence>
<evidence type="ECO:0000256" key="12">
    <source>
        <dbReference type="ARBA" id="ARBA00060927"/>
    </source>
</evidence>
<comment type="similarity">
    <text evidence="12 15">Belongs to the peptidase M48A family.</text>
</comment>
<keyword evidence="8 15" id="KW-1133">Transmembrane helix</keyword>
<dbReference type="GO" id="GO:0005789">
    <property type="term" value="C:endoplasmic reticulum membrane"/>
    <property type="evidence" value="ECO:0007669"/>
    <property type="project" value="UniProtKB-SubCell"/>
</dbReference>
<evidence type="ECO:0000256" key="8">
    <source>
        <dbReference type="ARBA" id="ARBA00022989"/>
    </source>
</evidence>
<dbReference type="CDD" id="cd07343">
    <property type="entry name" value="M48A_Zmpste24p_like"/>
    <property type="match status" value="1"/>
</dbReference>
<dbReference type="InterPro" id="IPR027057">
    <property type="entry name" value="CAXX_Prtase_1"/>
</dbReference>
<reference evidence="18" key="1">
    <citation type="submission" date="2020-07" db="EMBL/GenBank/DDBJ databases">
        <title>Genome sequence and genetic diversity analysis of an under-domesticated orphan crop, white fonio (Digitaria exilis).</title>
        <authorList>
            <person name="Bennetzen J.L."/>
            <person name="Chen S."/>
            <person name="Ma X."/>
            <person name="Wang X."/>
            <person name="Yssel A.E.J."/>
            <person name="Chaluvadi S.R."/>
            <person name="Johnson M."/>
            <person name="Gangashetty P."/>
            <person name="Hamidou F."/>
            <person name="Sanogo M.D."/>
            <person name="Zwaenepoel A."/>
            <person name="Wallace J."/>
            <person name="Van De Peer Y."/>
            <person name="Van Deynze A."/>
        </authorList>
    </citation>
    <scope>NUCLEOTIDE SEQUENCE</scope>
    <source>
        <tissue evidence="18">Leaves</tissue>
    </source>
</reference>
<dbReference type="InterPro" id="IPR032456">
    <property type="entry name" value="Peptidase_M48_N"/>
</dbReference>
<evidence type="ECO:0000256" key="6">
    <source>
        <dbReference type="ARBA" id="ARBA00022824"/>
    </source>
</evidence>
<dbReference type="OrthoDB" id="360839at2759"/>
<keyword evidence="7 14" id="KW-0862">Zinc</keyword>
<comment type="caution">
    <text evidence="18">The sequence shown here is derived from an EMBL/GenBank/DDBJ whole genome shotgun (WGS) entry which is preliminary data.</text>
</comment>
<evidence type="ECO:0000256" key="3">
    <source>
        <dbReference type="ARBA" id="ARBA00022692"/>
    </source>
</evidence>
<evidence type="ECO:0000256" key="4">
    <source>
        <dbReference type="ARBA" id="ARBA00022723"/>
    </source>
</evidence>